<dbReference type="SUPFAM" id="SSF51735">
    <property type="entry name" value="NAD(P)-binding Rossmann-fold domains"/>
    <property type="match status" value="1"/>
</dbReference>
<dbReference type="Proteomes" id="UP000620124">
    <property type="component" value="Unassembled WGS sequence"/>
</dbReference>
<dbReference type="InterPro" id="IPR011032">
    <property type="entry name" value="GroES-like_sf"/>
</dbReference>
<evidence type="ECO:0000256" key="1">
    <source>
        <dbReference type="SAM" id="MobiDB-lite"/>
    </source>
</evidence>
<feature type="compositionally biased region" description="Pro residues" evidence="1">
    <location>
        <begin position="24"/>
        <end position="46"/>
    </location>
</feature>
<reference evidence="3" key="1">
    <citation type="submission" date="2020-05" db="EMBL/GenBank/DDBJ databases">
        <title>Mycena genomes resolve the evolution of fungal bioluminescence.</title>
        <authorList>
            <person name="Tsai I.J."/>
        </authorList>
    </citation>
    <scope>NUCLEOTIDE SEQUENCE</scope>
    <source>
        <strain evidence="3">CCC161011</strain>
    </source>
</reference>
<dbReference type="Pfam" id="PF08240">
    <property type="entry name" value="ADH_N"/>
    <property type="match status" value="1"/>
</dbReference>
<feature type="region of interest" description="Disordered" evidence="1">
    <location>
        <begin position="1"/>
        <end position="46"/>
    </location>
</feature>
<dbReference type="GO" id="GO:0016651">
    <property type="term" value="F:oxidoreductase activity, acting on NAD(P)H"/>
    <property type="evidence" value="ECO:0007669"/>
    <property type="project" value="InterPro"/>
</dbReference>
<dbReference type="InterPro" id="IPR020843">
    <property type="entry name" value="ER"/>
</dbReference>
<evidence type="ECO:0000313" key="4">
    <source>
        <dbReference type="Proteomes" id="UP000620124"/>
    </source>
</evidence>
<dbReference type="Gene3D" id="3.40.50.720">
    <property type="entry name" value="NAD(P)-binding Rossmann-like Domain"/>
    <property type="match status" value="1"/>
</dbReference>
<dbReference type="PANTHER" id="PTHR45348:SF7">
    <property type="entry name" value="ZINC BINDING OXIDOREDUCTASE, PUTATIVE-RELATED"/>
    <property type="match status" value="1"/>
</dbReference>
<keyword evidence="4" id="KW-1185">Reference proteome</keyword>
<evidence type="ECO:0000259" key="2">
    <source>
        <dbReference type="SMART" id="SM00829"/>
    </source>
</evidence>
<feature type="domain" description="Enoyl reductase (ER)" evidence="2">
    <location>
        <begin position="25"/>
        <end position="373"/>
    </location>
</feature>
<dbReference type="InterPro" id="IPR013154">
    <property type="entry name" value="ADH-like_N"/>
</dbReference>
<dbReference type="InterPro" id="IPR047122">
    <property type="entry name" value="Trans-enoyl_RdTase-like"/>
</dbReference>
<dbReference type="EMBL" id="JACAZI010000019">
    <property type="protein sequence ID" value="KAF7340361.1"/>
    <property type="molecule type" value="Genomic_DNA"/>
</dbReference>
<evidence type="ECO:0000313" key="3">
    <source>
        <dbReference type="EMBL" id="KAF7340361.1"/>
    </source>
</evidence>
<gene>
    <name evidence="3" type="ORF">MVEN_01955400</name>
</gene>
<name>A0A8H7CLD0_9AGAR</name>
<dbReference type="PANTHER" id="PTHR45348">
    <property type="entry name" value="HYPOTHETICAL OXIDOREDUCTASE (EUROFUNG)"/>
    <property type="match status" value="1"/>
</dbReference>
<dbReference type="InterPro" id="IPR036291">
    <property type="entry name" value="NAD(P)-bd_dom_sf"/>
</dbReference>
<protein>
    <submittedName>
        <fullName evidence="3">Zinc-binding oxidoreductase</fullName>
    </submittedName>
</protein>
<feature type="compositionally biased region" description="Basic and acidic residues" evidence="1">
    <location>
        <begin position="1"/>
        <end position="19"/>
    </location>
</feature>
<dbReference type="AlphaFoldDB" id="A0A8H7CLD0"/>
<dbReference type="SMART" id="SM00829">
    <property type="entry name" value="PKS_ER"/>
    <property type="match status" value="1"/>
</dbReference>
<dbReference type="SUPFAM" id="SSF50129">
    <property type="entry name" value="GroES-like"/>
    <property type="match status" value="1"/>
</dbReference>
<sequence length="436" mass="47399">MVKFEVRARDVPKEQEDASLKPVPHAPRQPSPSTPPGPSPRPPPPELLIRVHAIALNPADATFAARPLASSLRVLGSDFAGEVVSSSTPSNDPRCRPGARVAGFLQGACSANERPGAFAEFISAASDLVWLLPDGMTYQEAAAVSLCALTGAQAVFPRLGLPCPFFRESEKPLPGDETQGHEKEGVTLLIYGASTSIGLYAAQWARLSEKYSGRRITLVGVASTKHHEMLRREPYVYDVLVDYKDEGWVNTVRAATPGGRGVDLGIDAVTEGRTVYDVDGLLRDDANSRFCVFRAPGASGYKLEDLRVRPEYGNAWDAFGVELEYYQGEIPRPFLFPLGHSSITISADPQAKAFAEAMFKFLTDGAREGKTLVRPNPVRKLPGGLSEKIARDGFYLLRPELMGPVLGVEVPRTEEYMRPISGGETRVQIHLTSVRS</sequence>
<dbReference type="CDD" id="cd08249">
    <property type="entry name" value="enoyl_reductase_like"/>
    <property type="match status" value="1"/>
</dbReference>
<comment type="caution">
    <text evidence="3">The sequence shown here is derived from an EMBL/GenBank/DDBJ whole genome shotgun (WGS) entry which is preliminary data.</text>
</comment>
<organism evidence="3 4">
    <name type="scientific">Mycena venus</name>
    <dbReference type="NCBI Taxonomy" id="2733690"/>
    <lineage>
        <taxon>Eukaryota</taxon>
        <taxon>Fungi</taxon>
        <taxon>Dikarya</taxon>
        <taxon>Basidiomycota</taxon>
        <taxon>Agaricomycotina</taxon>
        <taxon>Agaricomycetes</taxon>
        <taxon>Agaricomycetidae</taxon>
        <taxon>Agaricales</taxon>
        <taxon>Marasmiineae</taxon>
        <taxon>Mycenaceae</taxon>
        <taxon>Mycena</taxon>
    </lineage>
</organism>
<dbReference type="Gene3D" id="3.90.180.10">
    <property type="entry name" value="Medium-chain alcohol dehydrogenases, catalytic domain"/>
    <property type="match status" value="1"/>
</dbReference>
<proteinExistence type="predicted"/>
<dbReference type="OrthoDB" id="10257049at2759"/>
<accession>A0A8H7CLD0</accession>